<dbReference type="AlphaFoldDB" id="A0A7Y6PIR3"/>
<accession>A0A7Y6PIR3</accession>
<dbReference type="EMBL" id="JABWDJ010000574">
    <property type="protein sequence ID" value="NVB76531.1"/>
    <property type="molecule type" value="Genomic_DNA"/>
</dbReference>
<evidence type="ECO:0000313" key="2">
    <source>
        <dbReference type="Proteomes" id="UP000524321"/>
    </source>
</evidence>
<proteinExistence type="predicted"/>
<evidence type="ECO:0000313" key="1">
    <source>
        <dbReference type="EMBL" id="NVB76531.1"/>
    </source>
</evidence>
<organism evidence="1 2">
    <name type="scientific">Phocaeicola vulgatus</name>
    <name type="common">Bacteroides vulgatus</name>
    <dbReference type="NCBI Taxonomy" id="821"/>
    <lineage>
        <taxon>Bacteria</taxon>
        <taxon>Pseudomonadati</taxon>
        <taxon>Bacteroidota</taxon>
        <taxon>Bacteroidia</taxon>
        <taxon>Bacteroidales</taxon>
        <taxon>Bacteroidaceae</taxon>
        <taxon>Phocaeicola</taxon>
    </lineage>
</organism>
<name>A0A7Y6PIR3_PHOVU</name>
<reference evidence="1 2" key="2">
    <citation type="submission" date="2020-07" db="EMBL/GenBank/DDBJ databases">
        <title>Bacterial metabolism rescues the inhibition of intestinal drug absorption by food and drug additives.</title>
        <authorList>
            <person name="Zou L."/>
            <person name="Spanogiannopoulos P."/>
            <person name="Chien H.-C."/>
            <person name="Pieper L.M."/>
            <person name="Cai W."/>
            <person name="Khuri N."/>
            <person name="Pottel J."/>
            <person name="Vora B."/>
            <person name="Ni Z."/>
            <person name="Tsakalozou E."/>
            <person name="Zhang W."/>
            <person name="Shoichet B.K."/>
            <person name="Giacomini K.M."/>
            <person name="Turnbaugh P.J."/>
        </authorList>
    </citation>
    <scope>NUCLEOTIDE SEQUENCE [LARGE SCALE GENOMIC DNA]</scope>
    <source>
        <strain evidence="1 2">B33</strain>
    </source>
</reference>
<comment type="caution">
    <text evidence="1">The sequence shown here is derived from an EMBL/GenBank/DDBJ whole genome shotgun (WGS) entry which is preliminary data.</text>
</comment>
<dbReference type="Proteomes" id="UP000524321">
    <property type="component" value="Unassembled WGS sequence"/>
</dbReference>
<dbReference type="RefSeq" id="WP_176350956.1">
    <property type="nucleotide sequence ID" value="NZ_JABWDJ010000574.1"/>
</dbReference>
<reference evidence="1 2" key="1">
    <citation type="submission" date="2020-04" db="EMBL/GenBank/DDBJ databases">
        <authorList>
            <person name="Pieper L."/>
        </authorList>
    </citation>
    <scope>NUCLEOTIDE SEQUENCE [LARGE SCALE GENOMIC DNA]</scope>
    <source>
        <strain evidence="1 2">B33</strain>
    </source>
</reference>
<feature type="non-terminal residue" evidence="1">
    <location>
        <position position="1"/>
    </location>
</feature>
<gene>
    <name evidence="1" type="ORF">HUV05_24145</name>
</gene>
<protein>
    <submittedName>
        <fullName evidence="1">Uncharacterized protein</fullName>
    </submittedName>
</protein>
<sequence>NCVSLGELTCLGKDGPAHPITAYAEGAVFENNYYDESLPAQGREDLRAAVAAGCAAKPAAYLTSNEFLEDMERRGGRYALGTDGMLTVRELENGGNAYDDA</sequence>